<dbReference type="Proteomes" id="UP000245884">
    <property type="component" value="Unassembled WGS sequence"/>
</dbReference>
<dbReference type="OrthoDB" id="2532734at2759"/>
<accession>A0A316UMS4</accession>
<dbReference type="AlphaFoldDB" id="A0A316UMS4"/>
<dbReference type="EMBL" id="KZ819677">
    <property type="protein sequence ID" value="PWN25223.1"/>
    <property type="molecule type" value="Genomic_DNA"/>
</dbReference>
<dbReference type="GeneID" id="37030338"/>
<feature type="region of interest" description="Disordered" evidence="1">
    <location>
        <begin position="1"/>
        <end position="74"/>
    </location>
</feature>
<evidence type="ECO:0000313" key="2">
    <source>
        <dbReference type="EMBL" id="PWN25223.1"/>
    </source>
</evidence>
<evidence type="ECO:0000313" key="3">
    <source>
        <dbReference type="Proteomes" id="UP000245884"/>
    </source>
</evidence>
<reference evidence="2 3" key="1">
    <citation type="journal article" date="2018" name="Mol. Biol. Evol.">
        <title>Broad Genomic Sampling Reveals a Smut Pathogenic Ancestry of the Fungal Clade Ustilaginomycotina.</title>
        <authorList>
            <person name="Kijpornyongpan T."/>
            <person name="Mondo S.J."/>
            <person name="Barry K."/>
            <person name="Sandor L."/>
            <person name="Lee J."/>
            <person name="Lipzen A."/>
            <person name="Pangilinan J."/>
            <person name="LaButti K."/>
            <person name="Hainaut M."/>
            <person name="Henrissat B."/>
            <person name="Grigoriev I.V."/>
            <person name="Spatafora J.W."/>
            <person name="Aime M.C."/>
        </authorList>
    </citation>
    <scope>NUCLEOTIDE SEQUENCE [LARGE SCALE GENOMIC DNA]</scope>
    <source>
        <strain evidence="2 3">MCA 5214</strain>
    </source>
</reference>
<evidence type="ECO:0000256" key="1">
    <source>
        <dbReference type="SAM" id="MobiDB-lite"/>
    </source>
</evidence>
<gene>
    <name evidence="2" type="ORF">BDZ90DRAFT_262670</name>
</gene>
<sequence length="74" mass="7754">MSDNAGNKDEQQFSIQPHPATTNDPSTDPALTGKGGQDATGKPGPFIPDDEMASKLEKPKSSDELKAASAKLNE</sequence>
<feature type="compositionally biased region" description="Basic and acidic residues" evidence="1">
    <location>
        <begin position="52"/>
        <end position="66"/>
    </location>
</feature>
<name>A0A316UMS4_9BASI</name>
<dbReference type="RefSeq" id="XP_025359835.1">
    <property type="nucleotide sequence ID" value="XM_025508515.1"/>
</dbReference>
<organism evidence="2 3">
    <name type="scientific">Jaminaea rosea</name>
    <dbReference type="NCBI Taxonomy" id="1569628"/>
    <lineage>
        <taxon>Eukaryota</taxon>
        <taxon>Fungi</taxon>
        <taxon>Dikarya</taxon>
        <taxon>Basidiomycota</taxon>
        <taxon>Ustilaginomycotina</taxon>
        <taxon>Exobasidiomycetes</taxon>
        <taxon>Microstromatales</taxon>
        <taxon>Microstromatales incertae sedis</taxon>
        <taxon>Jaminaea</taxon>
    </lineage>
</organism>
<feature type="compositionally biased region" description="Polar residues" evidence="1">
    <location>
        <begin position="12"/>
        <end position="26"/>
    </location>
</feature>
<proteinExistence type="predicted"/>
<keyword evidence="3" id="KW-1185">Reference proteome</keyword>
<protein>
    <submittedName>
        <fullName evidence="2">Uncharacterized protein</fullName>
    </submittedName>
</protein>
<feature type="compositionally biased region" description="Basic and acidic residues" evidence="1">
    <location>
        <begin position="1"/>
        <end position="11"/>
    </location>
</feature>